<dbReference type="Pfam" id="PF04264">
    <property type="entry name" value="YceI"/>
    <property type="match status" value="1"/>
</dbReference>
<dbReference type="SUPFAM" id="SSF101874">
    <property type="entry name" value="YceI-like"/>
    <property type="match status" value="1"/>
</dbReference>
<protein>
    <recommendedName>
        <fullName evidence="2">Lipid/polyisoprenoid-binding YceI-like domain-containing protein</fullName>
    </recommendedName>
</protein>
<dbReference type="InterPro" id="IPR036761">
    <property type="entry name" value="TTHA0802/YceI-like_sf"/>
</dbReference>
<dbReference type="PATRIC" id="fig|37919.13.peg.5371"/>
<evidence type="ECO:0000313" key="3">
    <source>
        <dbReference type="EMBL" id="ANS29775.1"/>
    </source>
</evidence>
<feature type="domain" description="Lipid/polyisoprenoid-binding YceI-like" evidence="2">
    <location>
        <begin position="54"/>
        <end position="209"/>
    </location>
</feature>
<dbReference type="Gene3D" id="2.40.128.110">
    <property type="entry name" value="Lipid/polyisoprenoid-binding, YceI-like"/>
    <property type="match status" value="1"/>
</dbReference>
<dbReference type="InterPro" id="IPR007372">
    <property type="entry name" value="Lipid/polyisoprenoid-bd_YceI"/>
</dbReference>
<evidence type="ECO:0000259" key="2">
    <source>
        <dbReference type="SMART" id="SM00867"/>
    </source>
</evidence>
<dbReference type="EMBL" id="CP009111">
    <property type="protein sequence ID" value="ANS29775.1"/>
    <property type="molecule type" value="Genomic_DNA"/>
</dbReference>
<gene>
    <name evidence="3" type="ORF">R1CP_25615</name>
</gene>
<dbReference type="AlphaFoldDB" id="A0A1B1KAX0"/>
<organism evidence="3 4">
    <name type="scientific">Rhodococcus opacus</name>
    <name type="common">Nocardia opaca</name>
    <dbReference type="NCBI Taxonomy" id="37919"/>
    <lineage>
        <taxon>Bacteria</taxon>
        <taxon>Bacillati</taxon>
        <taxon>Actinomycetota</taxon>
        <taxon>Actinomycetes</taxon>
        <taxon>Mycobacteriales</taxon>
        <taxon>Nocardiaceae</taxon>
        <taxon>Rhodococcus</taxon>
    </lineage>
</organism>
<sequence length="211" mass="22611">MVRVGKGTAGPHLLPCVTDRSVRTIKVSGIATELRYTMTSPMESVPHLSTLVGSWTLDPARTSITFHTKALWLLPVTGTFRAVEGAGTVGDDGRITGTLVVDAASANTENTKRDKHLHSADFFDVQKYPTIIITVTGARPAEPGHLHLGGDLTVHGRTRPLTVPAHVVATEDTATVTAEVHLDRSSWGLTYTKKGSLLATRVVIEAHFSKS</sequence>
<dbReference type="PANTHER" id="PTHR34406:SF1">
    <property type="entry name" value="PROTEIN YCEI"/>
    <property type="match status" value="1"/>
</dbReference>
<name>A0A1B1KAX0_RHOOP</name>
<evidence type="ECO:0000313" key="4">
    <source>
        <dbReference type="Proteomes" id="UP000186108"/>
    </source>
</evidence>
<accession>A0A1B1KAX0</accession>
<comment type="similarity">
    <text evidence="1">Belongs to the UPF0312 family.</text>
</comment>
<evidence type="ECO:0000256" key="1">
    <source>
        <dbReference type="ARBA" id="ARBA00008812"/>
    </source>
</evidence>
<dbReference type="PANTHER" id="PTHR34406">
    <property type="entry name" value="PROTEIN YCEI"/>
    <property type="match status" value="1"/>
</dbReference>
<dbReference type="Proteomes" id="UP000186108">
    <property type="component" value="Chromosome"/>
</dbReference>
<dbReference type="SMART" id="SM00867">
    <property type="entry name" value="YceI"/>
    <property type="match status" value="1"/>
</dbReference>
<reference evidence="3 4" key="1">
    <citation type="submission" date="2014-07" db="EMBL/GenBank/DDBJ databases">
        <authorList>
            <person name="Zhang J.E."/>
            <person name="Yang H."/>
            <person name="Guo J."/>
            <person name="Deng Z."/>
            <person name="Luo H."/>
            <person name="Luo M."/>
            <person name="Zhao B."/>
        </authorList>
    </citation>
    <scope>NUCLEOTIDE SEQUENCE [LARGE SCALE GENOMIC DNA]</scope>
    <source>
        <strain evidence="3 4">1CP</strain>
    </source>
</reference>
<proteinExistence type="inferred from homology"/>